<evidence type="ECO:0000313" key="2">
    <source>
        <dbReference type="Proteomes" id="UP000031668"/>
    </source>
</evidence>
<reference evidence="1 2" key="1">
    <citation type="journal article" date="2014" name="Genome Biol. Evol.">
        <title>The genome of the myxosporean Thelohanellus kitauei shows adaptations to nutrient acquisition within its fish host.</title>
        <authorList>
            <person name="Yang Y."/>
            <person name="Xiong J."/>
            <person name="Zhou Z."/>
            <person name="Huo F."/>
            <person name="Miao W."/>
            <person name="Ran C."/>
            <person name="Liu Y."/>
            <person name="Zhang J."/>
            <person name="Feng J."/>
            <person name="Wang M."/>
            <person name="Wang M."/>
            <person name="Wang L."/>
            <person name="Yao B."/>
        </authorList>
    </citation>
    <scope>NUCLEOTIDE SEQUENCE [LARGE SCALE GENOMIC DNA]</scope>
    <source>
        <strain evidence="1">Wuqing</strain>
    </source>
</reference>
<protein>
    <submittedName>
        <fullName evidence="1">Uncharacterized protein</fullName>
    </submittedName>
</protein>
<keyword evidence="2" id="KW-1185">Reference proteome</keyword>
<dbReference type="Proteomes" id="UP000031668">
    <property type="component" value="Unassembled WGS sequence"/>
</dbReference>
<accession>A0A0C2IQM7</accession>
<sequence>MKQNLDLGLSYPAENESGAQMIPICIIHMILISRVSSIIQDNCPDIFNGTDVKFKSTFNQSCMMFQDCLEKGEQLLKVIVDCFYHKISIDYNKKTYQLHMNAPITIDIRKSSLEIIVTEDGDVLDFRVENKIKVNQTDDENFIPKQFNVINYDPRFDQQEAITNFLEIPKSNQTTKRGSDNS</sequence>
<dbReference type="AlphaFoldDB" id="A0A0C2IQM7"/>
<comment type="caution">
    <text evidence="1">The sequence shown here is derived from an EMBL/GenBank/DDBJ whole genome shotgun (WGS) entry which is preliminary data.</text>
</comment>
<evidence type="ECO:0000313" key="1">
    <source>
        <dbReference type="EMBL" id="KII67759.1"/>
    </source>
</evidence>
<gene>
    <name evidence="1" type="ORF">RF11_11591</name>
</gene>
<proteinExistence type="predicted"/>
<dbReference type="EMBL" id="JWZT01003092">
    <property type="protein sequence ID" value="KII67759.1"/>
    <property type="molecule type" value="Genomic_DNA"/>
</dbReference>
<name>A0A0C2IQM7_THEKT</name>
<organism evidence="1 2">
    <name type="scientific">Thelohanellus kitauei</name>
    <name type="common">Myxosporean</name>
    <dbReference type="NCBI Taxonomy" id="669202"/>
    <lineage>
        <taxon>Eukaryota</taxon>
        <taxon>Metazoa</taxon>
        <taxon>Cnidaria</taxon>
        <taxon>Myxozoa</taxon>
        <taxon>Myxosporea</taxon>
        <taxon>Bivalvulida</taxon>
        <taxon>Platysporina</taxon>
        <taxon>Myxobolidae</taxon>
        <taxon>Thelohanellus</taxon>
    </lineage>
</organism>